<dbReference type="Proteomes" id="UP000692954">
    <property type="component" value="Unassembled WGS sequence"/>
</dbReference>
<name>A0A8S1NNW6_9CILI</name>
<dbReference type="AlphaFoldDB" id="A0A8S1NNW6"/>
<accession>A0A8S1NNW6</accession>
<evidence type="ECO:0000313" key="2">
    <source>
        <dbReference type="Proteomes" id="UP000692954"/>
    </source>
</evidence>
<dbReference type="EMBL" id="CAJJDN010000052">
    <property type="protein sequence ID" value="CAD8088304.1"/>
    <property type="molecule type" value="Genomic_DNA"/>
</dbReference>
<proteinExistence type="predicted"/>
<keyword evidence="2" id="KW-1185">Reference proteome</keyword>
<organism evidence="1 2">
    <name type="scientific">Paramecium sonneborni</name>
    <dbReference type="NCBI Taxonomy" id="65129"/>
    <lineage>
        <taxon>Eukaryota</taxon>
        <taxon>Sar</taxon>
        <taxon>Alveolata</taxon>
        <taxon>Ciliophora</taxon>
        <taxon>Intramacronucleata</taxon>
        <taxon>Oligohymenophorea</taxon>
        <taxon>Peniculida</taxon>
        <taxon>Parameciidae</taxon>
        <taxon>Paramecium</taxon>
    </lineage>
</organism>
<sequence>MKNFNNYRRKNQIQFKKLHQHSINNLYYIKVQPTKNKILLFQFQLFKQIYNQVIINIFKLILIKLINSSLDLHKSHQILYEHFRKYLVKKTSEKVDNIYFLQNQMNEQSFVFNRNQNSIKKEKRDEKWIQLDKKNEYRLVFSKLKILQFISSQSF</sequence>
<reference evidence="1" key="1">
    <citation type="submission" date="2021-01" db="EMBL/GenBank/DDBJ databases">
        <authorList>
            <consortium name="Genoscope - CEA"/>
            <person name="William W."/>
        </authorList>
    </citation>
    <scope>NUCLEOTIDE SEQUENCE</scope>
</reference>
<comment type="caution">
    <text evidence="1">The sequence shown here is derived from an EMBL/GenBank/DDBJ whole genome shotgun (WGS) entry which is preliminary data.</text>
</comment>
<gene>
    <name evidence="1" type="ORF">PSON_ATCC_30995.1.T0520285</name>
</gene>
<evidence type="ECO:0000313" key="1">
    <source>
        <dbReference type="EMBL" id="CAD8088304.1"/>
    </source>
</evidence>
<protein>
    <submittedName>
        <fullName evidence="1">Uncharacterized protein</fullName>
    </submittedName>
</protein>